<dbReference type="SUPFAM" id="SSF69593">
    <property type="entry name" value="Glycerol-3-phosphate (1)-acyltransferase"/>
    <property type="match status" value="1"/>
</dbReference>
<keyword evidence="1 4" id="KW-0808">Transferase</keyword>
<feature type="domain" description="Phospholipid/glycerol acyltransferase" evidence="3">
    <location>
        <begin position="7"/>
        <end position="120"/>
    </location>
</feature>
<dbReference type="PANTHER" id="PTHR10434">
    <property type="entry name" value="1-ACYL-SN-GLYCEROL-3-PHOSPHATE ACYLTRANSFERASE"/>
    <property type="match status" value="1"/>
</dbReference>
<dbReference type="Pfam" id="PF01553">
    <property type="entry name" value="Acyltransferase"/>
    <property type="match status" value="1"/>
</dbReference>
<protein>
    <submittedName>
        <fullName evidence="4">Acyl-CoA:1-acyl-sn-glycerol-3-phosphate acyltransferase</fullName>
        <ecNumber evidence="4">2.3.1.51</ecNumber>
    </submittedName>
</protein>
<dbReference type="EC" id="2.3.1.51" evidence="4"/>
<dbReference type="PANTHER" id="PTHR10434:SF11">
    <property type="entry name" value="1-ACYL-SN-GLYCEROL-3-PHOSPHATE ACYLTRANSFERASE"/>
    <property type="match status" value="1"/>
</dbReference>
<keyword evidence="2 4" id="KW-0012">Acyltransferase</keyword>
<dbReference type="InterPro" id="IPR002123">
    <property type="entry name" value="Plipid/glycerol_acylTrfase"/>
</dbReference>
<sequence length="164" mass="18076">MPEVGDAIIASNHISGLDPLLLIAVTNRPIRFLIAREEYNRFGLTWLFRAGGCIPIDRSGNVVRAMSAVIQALQDGEIVAIFPEGIIQKEQENKKPLKRGIALLAEVTNSTIYPVHITGVRGHGHVLRGVLYPSKVTLTVGKKMTCFDDDHDECLQKLSQTLHP</sequence>
<dbReference type="EMBL" id="UOFS01000039">
    <property type="protein sequence ID" value="VAW98998.1"/>
    <property type="molecule type" value="Genomic_DNA"/>
</dbReference>
<name>A0A3B0ZZS1_9ZZZZ</name>
<dbReference type="AlphaFoldDB" id="A0A3B0ZZS1"/>
<organism evidence="4">
    <name type="scientific">hydrothermal vent metagenome</name>
    <dbReference type="NCBI Taxonomy" id="652676"/>
    <lineage>
        <taxon>unclassified sequences</taxon>
        <taxon>metagenomes</taxon>
        <taxon>ecological metagenomes</taxon>
    </lineage>
</organism>
<evidence type="ECO:0000256" key="1">
    <source>
        <dbReference type="ARBA" id="ARBA00022679"/>
    </source>
</evidence>
<dbReference type="GO" id="GO:0006654">
    <property type="term" value="P:phosphatidic acid biosynthetic process"/>
    <property type="evidence" value="ECO:0007669"/>
    <property type="project" value="TreeGrafter"/>
</dbReference>
<dbReference type="SMART" id="SM00563">
    <property type="entry name" value="PlsC"/>
    <property type="match status" value="1"/>
</dbReference>
<dbReference type="GO" id="GO:0003841">
    <property type="term" value="F:1-acylglycerol-3-phosphate O-acyltransferase activity"/>
    <property type="evidence" value="ECO:0007669"/>
    <property type="project" value="UniProtKB-EC"/>
</dbReference>
<evidence type="ECO:0000259" key="3">
    <source>
        <dbReference type="SMART" id="SM00563"/>
    </source>
</evidence>
<reference evidence="4" key="1">
    <citation type="submission" date="2018-06" db="EMBL/GenBank/DDBJ databases">
        <authorList>
            <person name="Zhirakovskaya E."/>
        </authorList>
    </citation>
    <scope>NUCLEOTIDE SEQUENCE</scope>
</reference>
<accession>A0A3B0ZZS1</accession>
<evidence type="ECO:0000313" key="4">
    <source>
        <dbReference type="EMBL" id="VAW98998.1"/>
    </source>
</evidence>
<dbReference type="CDD" id="cd07989">
    <property type="entry name" value="LPLAT_AGPAT-like"/>
    <property type="match status" value="1"/>
</dbReference>
<evidence type="ECO:0000256" key="2">
    <source>
        <dbReference type="ARBA" id="ARBA00023315"/>
    </source>
</evidence>
<gene>
    <name evidence="4" type="ORF">MNBD_GAMMA22-1398</name>
</gene>
<proteinExistence type="predicted"/>